<dbReference type="InterPro" id="IPR036291">
    <property type="entry name" value="NAD(P)-bd_dom_sf"/>
</dbReference>
<dbReference type="GO" id="GO:0052851">
    <property type="term" value="F:ferric-chelate reductase (NADPH) activity"/>
    <property type="evidence" value="ECO:0007669"/>
    <property type="project" value="TreeGrafter"/>
</dbReference>
<organism evidence="3 4">
    <name type="scientific">Fibrisoma limi BUZ 3</name>
    <dbReference type="NCBI Taxonomy" id="1185876"/>
    <lineage>
        <taxon>Bacteria</taxon>
        <taxon>Pseudomonadati</taxon>
        <taxon>Bacteroidota</taxon>
        <taxon>Cytophagia</taxon>
        <taxon>Cytophagales</taxon>
        <taxon>Spirosomataceae</taxon>
        <taxon>Fibrisoma</taxon>
    </lineage>
</organism>
<evidence type="ECO:0000259" key="2">
    <source>
        <dbReference type="Pfam" id="PF03807"/>
    </source>
</evidence>
<comment type="caution">
    <text evidence="3">The sequence shown here is derived from an EMBL/GenBank/DDBJ whole genome shotgun (WGS) entry which is preliminary data.</text>
</comment>
<gene>
    <name evidence="3" type="ORF">BN8_00657</name>
</gene>
<keyword evidence="4" id="KW-1185">Reference proteome</keyword>
<dbReference type="STRING" id="1185876.BN8_00657"/>
<dbReference type="GO" id="GO:0008823">
    <property type="term" value="F:cupric reductase (NADH) activity"/>
    <property type="evidence" value="ECO:0007669"/>
    <property type="project" value="TreeGrafter"/>
</dbReference>
<accession>I2GCU0</accession>
<dbReference type="Proteomes" id="UP000009309">
    <property type="component" value="Unassembled WGS sequence"/>
</dbReference>
<dbReference type="PANTHER" id="PTHR14239">
    <property type="entry name" value="DUDULIN-RELATED"/>
    <property type="match status" value="1"/>
</dbReference>
<dbReference type="OrthoDB" id="663900at2"/>
<evidence type="ECO:0000256" key="1">
    <source>
        <dbReference type="ARBA" id="ARBA00023002"/>
    </source>
</evidence>
<name>I2GCU0_9BACT</name>
<dbReference type="Pfam" id="PF03807">
    <property type="entry name" value="F420_oxidored"/>
    <property type="match status" value="1"/>
</dbReference>
<feature type="domain" description="Pyrroline-5-carboxylate reductase catalytic N-terminal" evidence="2">
    <location>
        <begin position="3"/>
        <end position="93"/>
    </location>
</feature>
<evidence type="ECO:0000313" key="3">
    <source>
        <dbReference type="EMBL" id="CCH51714.1"/>
    </source>
</evidence>
<evidence type="ECO:0000313" key="4">
    <source>
        <dbReference type="Proteomes" id="UP000009309"/>
    </source>
</evidence>
<dbReference type="PANTHER" id="PTHR14239:SF0">
    <property type="entry name" value="F420-DEPENDENT NADP REDUCTASE"/>
    <property type="match status" value="1"/>
</dbReference>
<dbReference type="Gene3D" id="3.40.50.720">
    <property type="entry name" value="NAD(P)-binding Rossmann-like Domain"/>
    <property type="match status" value="1"/>
</dbReference>
<dbReference type="GO" id="GO:0005886">
    <property type="term" value="C:plasma membrane"/>
    <property type="evidence" value="ECO:0007669"/>
    <property type="project" value="TreeGrafter"/>
</dbReference>
<dbReference type="EMBL" id="CAIT01000004">
    <property type="protein sequence ID" value="CCH51714.1"/>
    <property type="molecule type" value="Genomic_DNA"/>
</dbReference>
<keyword evidence="1" id="KW-0560">Oxidoreductase</keyword>
<sequence length="204" mass="21491">MNIAIIGAGNIGGALAQGWAKSGHRIFFGVKDPAAFTSDALLAQYETITAHTIPEAAQAADLIVVSVPAKAVIDVANQLGQVSGKYIIETTNGSLGTSDFPNAVAALKAITGCPDVIKCFNSTGYENLLNPSYQGEGIDMFMAGNSHEAKEATRLLALELGCSECYDLGDDTRIPLVEQLAFVWTTLAFGSKLGRNIALKVLQR</sequence>
<dbReference type="SUPFAM" id="SSF51735">
    <property type="entry name" value="NAD(P)-binding Rossmann-fold domains"/>
    <property type="match status" value="1"/>
</dbReference>
<protein>
    <recommendedName>
        <fullName evidence="2">Pyrroline-5-carboxylate reductase catalytic N-terminal domain-containing protein</fullName>
    </recommendedName>
</protein>
<proteinExistence type="predicted"/>
<dbReference type="eggNOG" id="COG2085">
    <property type="taxonomic scope" value="Bacteria"/>
</dbReference>
<reference evidence="3 4" key="1">
    <citation type="journal article" date="2012" name="J. Bacteriol.">
        <title>Genome Sequence of the Filamentous Bacterium Fibrisoma limi BUZ 3T.</title>
        <authorList>
            <person name="Filippini M."/>
            <person name="Qi W."/>
            <person name="Jaenicke S."/>
            <person name="Goesmann A."/>
            <person name="Smits T.H."/>
            <person name="Bagheri H.C."/>
        </authorList>
    </citation>
    <scope>NUCLEOTIDE SEQUENCE [LARGE SCALE GENOMIC DNA]</scope>
    <source>
        <strain evidence="4">BUZ 3T</strain>
    </source>
</reference>
<dbReference type="InterPro" id="IPR051267">
    <property type="entry name" value="STEAP_metalloreductase"/>
</dbReference>
<dbReference type="AlphaFoldDB" id="I2GCU0"/>
<dbReference type="InterPro" id="IPR028939">
    <property type="entry name" value="P5C_Rdtase_cat_N"/>
</dbReference>
<dbReference type="GO" id="GO:0015677">
    <property type="term" value="P:copper ion import"/>
    <property type="evidence" value="ECO:0007669"/>
    <property type="project" value="TreeGrafter"/>
</dbReference>